<feature type="transmembrane region" description="Helical" evidence="6">
    <location>
        <begin position="167"/>
        <end position="186"/>
    </location>
</feature>
<dbReference type="Proteomes" id="UP000007599">
    <property type="component" value="Chromosome I"/>
</dbReference>
<dbReference type="CDD" id="cd13125">
    <property type="entry name" value="MATE_like_10"/>
    <property type="match status" value="1"/>
</dbReference>
<dbReference type="HOGENOM" id="CLU_042154_0_0_10"/>
<dbReference type="OrthoDB" id="9769862at2"/>
<evidence type="ECO:0000256" key="2">
    <source>
        <dbReference type="ARBA" id="ARBA00022475"/>
    </source>
</evidence>
<feature type="transmembrane region" description="Helical" evidence="6">
    <location>
        <begin position="348"/>
        <end position="369"/>
    </location>
</feature>
<keyword evidence="2" id="KW-1003">Cell membrane</keyword>
<dbReference type="eggNOG" id="COG2244">
    <property type="taxonomic scope" value="Bacteria"/>
</dbReference>
<evidence type="ECO:0000256" key="4">
    <source>
        <dbReference type="ARBA" id="ARBA00022989"/>
    </source>
</evidence>
<keyword evidence="4 6" id="KW-1133">Transmembrane helix</keyword>
<dbReference type="PATRIC" id="fig|1094466.5.peg.647"/>
<gene>
    <name evidence="7" type="ordered locus">KQS_03285</name>
</gene>
<feature type="transmembrane region" description="Helical" evidence="6">
    <location>
        <begin position="272"/>
        <end position="292"/>
    </location>
</feature>
<evidence type="ECO:0000256" key="1">
    <source>
        <dbReference type="ARBA" id="ARBA00004651"/>
    </source>
</evidence>
<keyword evidence="8" id="KW-1185">Reference proteome</keyword>
<dbReference type="PANTHER" id="PTHR30250">
    <property type="entry name" value="PST FAMILY PREDICTED COLANIC ACID TRANSPORTER"/>
    <property type="match status" value="1"/>
</dbReference>
<keyword evidence="3 6" id="KW-0812">Transmembrane</keyword>
<feature type="transmembrane region" description="Helical" evidence="6">
    <location>
        <begin position="133"/>
        <end position="155"/>
    </location>
</feature>
<evidence type="ECO:0000256" key="6">
    <source>
        <dbReference type="SAM" id="Phobius"/>
    </source>
</evidence>
<comment type="subcellular location">
    <subcellularLocation>
        <location evidence="1">Cell membrane</location>
        <topology evidence="1">Multi-pass membrane protein</topology>
    </subcellularLocation>
</comment>
<protein>
    <submittedName>
        <fullName evidence="7">Putative lipopolysaccharide biosynthesis protein</fullName>
    </submittedName>
</protein>
<accession>H8XSQ8</accession>
<dbReference type="STRING" id="1094466.KQS_03285"/>
<feature type="transmembrane region" description="Helical" evidence="6">
    <location>
        <begin position="62"/>
        <end position="83"/>
    </location>
</feature>
<name>H8XSQ8_FLAIG</name>
<reference evidence="8" key="2">
    <citation type="submission" date="2012-03" db="EMBL/GenBank/DDBJ databases">
        <title>Complete genome sequence of Flavobacterium indicum GPTSA100-9T, isolated from warm spring water.</title>
        <authorList>
            <person name="Barbier P."/>
            <person name="Houel A."/>
            <person name="Loux V."/>
            <person name="Poulain J."/>
            <person name="Bernardet J.-F."/>
            <person name="Touchon M."/>
            <person name="Duchaud E."/>
        </authorList>
    </citation>
    <scope>NUCLEOTIDE SEQUENCE [LARGE SCALE GENOMIC DNA]</scope>
    <source>
        <strain evidence="8">DSM 17447 / CIP 109464 / GPTSA100-9</strain>
    </source>
</reference>
<sequence length="438" mass="49207">MLTPKQIKEKSKVVLSSPLVKISSLTSIATLIKIGATFISAKVLAVITGPAGVAMLGQLTNFMTILIQVCSGATGTGIVKLTGQYKDDSVNLKKVYATSFTIILLFSTLTVLGILLFQNTFTLFIFNAIQYKWLLFVIAFSTPLIAINNFIVSVLSGLYEFKKYIKIQSIASVLSVFLTVSLVYFYKVEGALLAYILAQTLIFFVSLYYSKIIQWKTQVRLLVDKEILKKLGHFSLYVIISAFCFPLAQILVRNLLIDHLGIETAGIWEGTNRVSSMYLLLISTTIGVYFFPKISGISDNKEVVKEVNFALKIFVSATVIAGLMLLLLKDIIIPIVLSKKFLPISDILHVQVLGDIFLIIRMLFSMVLLSRDKTSYMIIFESVSALFYYLLNFYLISISTTLSDIIWSYPIYTSFYCLILYITYKKTIYVFETKSHSC</sequence>
<feature type="transmembrane region" description="Helical" evidence="6">
    <location>
        <begin position="31"/>
        <end position="56"/>
    </location>
</feature>
<keyword evidence="5 6" id="KW-0472">Membrane</keyword>
<dbReference type="AlphaFoldDB" id="H8XSQ8"/>
<dbReference type="RefSeq" id="WP_014387785.1">
    <property type="nucleotide sequence ID" value="NC_017025.1"/>
</dbReference>
<feature type="transmembrane region" description="Helical" evidence="6">
    <location>
        <begin position="313"/>
        <end position="336"/>
    </location>
</feature>
<evidence type="ECO:0000256" key="3">
    <source>
        <dbReference type="ARBA" id="ARBA00022692"/>
    </source>
</evidence>
<feature type="transmembrane region" description="Helical" evidence="6">
    <location>
        <begin position="376"/>
        <end position="399"/>
    </location>
</feature>
<evidence type="ECO:0000256" key="5">
    <source>
        <dbReference type="ARBA" id="ARBA00023136"/>
    </source>
</evidence>
<feature type="transmembrane region" description="Helical" evidence="6">
    <location>
        <begin position="95"/>
        <end position="121"/>
    </location>
</feature>
<feature type="transmembrane region" description="Helical" evidence="6">
    <location>
        <begin position="405"/>
        <end position="424"/>
    </location>
</feature>
<dbReference type="InterPro" id="IPR050833">
    <property type="entry name" value="Poly_Biosynth_Transport"/>
</dbReference>
<proteinExistence type="predicted"/>
<feature type="transmembrane region" description="Helical" evidence="6">
    <location>
        <begin position="192"/>
        <end position="210"/>
    </location>
</feature>
<dbReference type="InterPro" id="IPR044550">
    <property type="entry name" value="WzxE"/>
</dbReference>
<dbReference type="GO" id="GO:0005886">
    <property type="term" value="C:plasma membrane"/>
    <property type="evidence" value="ECO:0007669"/>
    <property type="project" value="UniProtKB-SubCell"/>
</dbReference>
<evidence type="ECO:0000313" key="8">
    <source>
        <dbReference type="Proteomes" id="UP000007599"/>
    </source>
</evidence>
<dbReference type="EMBL" id="HE774682">
    <property type="protein sequence ID" value="CCG52643.1"/>
    <property type="molecule type" value="Genomic_DNA"/>
</dbReference>
<reference evidence="7 8" key="1">
    <citation type="journal article" date="2012" name="J. Bacteriol.">
        <title>Complete Genome Sequence of Flavobacterium indicum GPSTA100-9T, Isolated from Warm Spring Water.</title>
        <authorList>
            <person name="Barbier P."/>
            <person name="Houel A."/>
            <person name="Loux V."/>
            <person name="Poulain J."/>
            <person name="Bernardet J.F."/>
            <person name="Touchon M."/>
            <person name="Duchaud E."/>
        </authorList>
    </citation>
    <scope>NUCLEOTIDE SEQUENCE [LARGE SCALE GENOMIC DNA]</scope>
    <source>
        <strain evidence="8">DSM 17447 / CIP 109464 / GPTSA100-9</strain>
    </source>
</reference>
<dbReference type="PANTHER" id="PTHR30250:SF30">
    <property type="entry name" value="LIPID III FLIPPASE"/>
    <property type="match status" value="1"/>
</dbReference>
<feature type="transmembrane region" description="Helical" evidence="6">
    <location>
        <begin position="231"/>
        <end position="252"/>
    </location>
</feature>
<dbReference type="Pfam" id="PF13440">
    <property type="entry name" value="Polysacc_synt_3"/>
    <property type="match status" value="1"/>
</dbReference>
<evidence type="ECO:0000313" key="7">
    <source>
        <dbReference type="EMBL" id="CCG52643.1"/>
    </source>
</evidence>
<dbReference type="GO" id="GO:0009246">
    <property type="term" value="P:enterobacterial common antigen biosynthetic process"/>
    <property type="evidence" value="ECO:0007669"/>
    <property type="project" value="InterPro"/>
</dbReference>
<organism evidence="7 8">
    <name type="scientific">Flavobacterium indicum (strain DSM 17447 / CIP 109464 / GPTSA100-9)</name>
    <dbReference type="NCBI Taxonomy" id="1094466"/>
    <lineage>
        <taxon>Bacteria</taxon>
        <taxon>Pseudomonadati</taxon>
        <taxon>Bacteroidota</taxon>
        <taxon>Flavobacteriia</taxon>
        <taxon>Flavobacteriales</taxon>
        <taxon>Flavobacteriaceae</taxon>
        <taxon>Flavobacterium</taxon>
    </lineage>
</organism>
<dbReference type="KEGG" id="fin:KQS_03285"/>